<dbReference type="PhylomeDB" id="Q16PG8"/>
<evidence type="ECO:0000259" key="3">
    <source>
        <dbReference type="PROSITE" id="PS50158"/>
    </source>
</evidence>
<dbReference type="PaxDb" id="7159-AAEL011646-PA"/>
<dbReference type="GO" id="GO:0003676">
    <property type="term" value="F:nucleic acid binding"/>
    <property type="evidence" value="ECO:0007669"/>
    <property type="project" value="InterPro"/>
</dbReference>
<accession>Q16PG8</accession>
<evidence type="ECO:0000256" key="2">
    <source>
        <dbReference type="SAM" id="MobiDB-lite"/>
    </source>
</evidence>
<keyword evidence="1" id="KW-0863">Zinc-finger</keyword>
<feature type="domain" description="CCHC-type" evidence="3">
    <location>
        <begin position="215"/>
        <end position="228"/>
    </location>
</feature>
<reference evidence="4" key="1">
    <citation type="submission" date="2005-10" db="EMBL/GenBank/DDBJ databases">
        <authorList>
            <person name="Loftus B.J."/>
            <person name="Nene V.M."/>
            <person name="Hannick L.I."/>
            <person name="Bidwell S."/>
            <person name="Haas B."/>
            <person name="Amedeo P."/>
            <person name="Orvis J."/>
            <person name="Wortman J.R."/>
            <person name="White O.R."/>
            <person name="Salzberg S."/>
            <person name="Shumway M."/>
            <person name="Koo H."/>
            <person name="Zhao Y."/>
            <person name="Holmes M."/>
            <person name="Miller J."/>
            <person name="Schatz M."/>
            <person name="Pop M."/>
            <person name="Pai G."/>
            <person name="Utterback T."/>
            <person name="Rogers Y.-H."/>
            <person name="Kravitz S."/>
            <person name="Fraser C.M."/>
        </authorList>
    </citation>
    <scope>NUCLEOTIDE SEQUENCE</scope>
    <source>
        <strain evidence="4">Liverpool</strain>
    </source>
</reference>
<name>Q16PG8_AEDAE</name>
<dbReference type="AlphaFoldDB" id="Q16PG8"/>
<dbReference type="EMBL" id="CH477783">
    <property type="protein sequence ID" value="EAT36254.1"/>
    <property type="molecule type" value="Genomic_DNA"/>
</dbReference>
<dbReference type="OMA" id="HIALNCK"/>
<evidence type="ECO:0000256" key="1">
    <source>
        <dbReference type="PROSITE-ProRule" id="PRU00047"/>
    </source>
</evidence>
<dbReference type="Proteomes" id="UP000682892">
    <property type="component" value="Unassembled WGS sequence"/>
</dbReference>
<protein>
    <submittedName>
        <fullName evidence="4">AAEL011646-PA</fullName>
    </submittedName>
</protein>
<dbReference type="eggNOG" id="ENOG502S89W">
    <property type="taxonomic scope" value="Eukaryota"/>
</dbReference>
<dbReference type="PROSITE" id="PS50158">
    <property type="entry name" value="ZF_CCHC"/>
    <property type="match status" value="1"/>
</dbReference>
<organism evidence="4 5">
    <name type="scientific">Aedes aegypti</name>
    <name type="common">Yellowfever mosquito</name>
    <name type="synonym">Culex aegypti</name>
    <dbReference type="NCBI Taxonomy" id="7159"/>
    <lineage>
        <taxon>Eukaryota</taxon>
        <taxon>Metazoa</taxon>
        <taxon>Ecdysozoa</taxon>
        <taxon>Arthropoda</taxon>
        <taxon>Hexapoda</taxon>
        <taxon>Insecta</taxon>
        <taxon>Pterygota</taxon>
        <taxon>Neoptera</taxon>
        <taxon>Endopterygota</taxon>
        <taxon>Diptera</taxon>
        <taxon>Nematocera</taxon>
        <taxon>Culicoidea</taxon>
        <taxon>Culicidae</taxon>
        <taxon>Culicinae</taxon>
        <taxon>Aedini</taxon>
        <taxon>Aedes</taxon>
        <taxon>Stegomyia</taxon>
    </lineage>
</organism>
<dbReference type="GO" id="GO:0008270">
    <property type="term" value="F:zinc ion binding"/>
    <property type="evidence" value="ECO:0007669"/>
    <property type="project" value="UniProtKB-KW"/>
</dbReference>
<dbReference type="HOGENOM" id="CLU_089427_0_0_1"/>
<evidence type="ECO:0000313" key="5">
    <source>
        <dbReference type="Proteomes" id="UP000682892"/>
    </source>
</evidence>
<gene>
    <name evidence="4" type="ORF">AaeL_AAEL011646</name>
</gene>
<feature type="region of interest" description="Disordered" evidence="2">
    <location>
        <begin position="1"/>
        <end position="37"/>
    </location>
</feature>
<reference evidence="4" key="3">
    <citation type="submission" date="2012-09" db="EMBL/GenBank/DDBJ databases">
        <authorList>
            <consortium name="VectorBase"/>
        </authorList>
    </citation>
    <scope>NUCLEOTIDE SEQUENCE</scope>
    <source>
        <strain evidence="4">Liverpool</strain>
    </source>
</reference>
<keyword evidence="1" id="KW-0862">Zinc</keyword>
<dbReference type="STRING" id="7159.Q16PG8"/>
<keyword evidence="1" id="KW-0479">Metal-binding</keyword>
<evidence type="ECO:0000313" key="4">
    <source>
        <dbReference type="EMBL" id="EAT36254.1"/>
    </source>
</evidence>
<reference evidence="4" key="2">
    <citation type="journal article" date="2007" name="Science">
        <title>Genome sequence of Aedes aegypti, a major arbovirus vector.</title>
        <authorList>
            <person name="Nene V."/>
            <person name="Wortman J.R."/>
            <person name="Lawson D."/>
            <person name="Haas B."/>
            <person name="Kodira C."/>
            <person name="Tu Z.J."/>
            <person name="Loftus B."/>
            <person name="Xi Z."/>
            <person name="Megy K."/>
            <person name="Grabherr M."/>
            <person name="Ren Q."/>
            <person name="Zdobnov E.M."/>
            <person name="Lobo N.F."/>
            <person name="Campbell K.S."/>
            <person name="Brown S.E."/>
            <person name="Bonaldo M.F."/>
            <person name="Zhu J."/>
            <person name="Sinkins S.P."/>
            <person name="Hogenkamp D.G."/>
            <person name="Amedeo P."/>
            <person name="Arensburger P."/>
            <person name="Atkinson P.W."/>
            <person name="Bidwell S."/>
            <person name="Biedler J."/>
            <person name="Birney E."/>
            <person name="Bruggner R.V."/>
            <person name="Costas J."/>
            <person name="Coy M.R."/>
            <person name="Crabtree J."/>
            <person name="Crawford M."/>
            <person name="Debruyn B."/>
            <person name="Decaprio D."/>
            <person name="Eiglmeier K."/>
            <person name="Eisenstadt E."/>
            <person name="El-Dorry H."/>
            <person name="Gelbart W.M."/>
            <person name="Gomes S.L."/>
            <person name="Hammond M."/>
            <person name="Hannick L.I."/>
            <person name="Hogan J.R."/>
            <person name="Holmes M.H."/>
            <person name="Jaffe D."/>
            <person name="Johnston J.S."/>
            <person name="Kennedy R.C."/>
            <person name="Koo H."/>
            <person name="Kravitz S."/>
            <person name="Kriventseva E.V."/>
            <person name="Kulp D."/>
            <person name="Labutti K."/>
            <person name="Lee E."/>
            <person name="Li S."/>
            <person name="Lovin D.D."/>
            <person name="Mao C."/>
            <person name="Mauceli E."/>
            <person name="Menck C.F."/>
            <person name="Miller J.R."/>
            <person name="Montgomery P."/>
            <person name="Mori A."/>
            <person name="Nascimento A.L."/>
            <person name="Naveira H.F."/>
            <person name="Nusbaum C."/>
            <person name="O'leary S."/>
            <person name="Orvis J."/>
            <person name="Pertea M."/>
            <person name="Quesneville H."/>
            <person name="Reidenbach K.R."/>
            <person name="Rogers Y.H."/>
            <person name="Roth C.W."/>
            <person name="Schneider J.R."/>
            <person name="Schatz M."/>
            <person name="Shumway M."/>
            <person name="Stanke M."/>
            <person name="Stinson E.O."/>
            <person name="Tubio J.M."/>
            <person name="Vanzee J.P."/>
            <person name="Verjovski-Almeida S."/>
            <person name="Werner D."/>
            <person name="White O."/>
            <person name="Wyder S."/>
            <person name="Zeng Q."/>
            <person name="Zhao Q."/>
            <person name="Zhao Y."/>
            <person name="Hill C.A."/>
            <person name="Raikhel A.S."/>
            <person name="Soares M.B."/>
            <person name="Knudson D.L."/>
            <person name="Lee N.H."/>
            <person name="Galagan J."/>
            <person name="Salzberg S.L."/>
            <person name="Paulsen I.T."/>
            <person name="Dimopoulos G."/>
            <person name="Collins F.H."/>
            <person name="Birren B."/>
            <person name="Fraser-Liggett C.M."/>
            <person name="Severson D.W."/>
        </authorList>
    </citation>
    <scope>NUCLEOTIDE SEQUENCE [LARGE SCALE GENOMIC DNA]</scope>
    <source>
        <strain evidence="4">Liverpool</strain>
    </source>
</reference>
<proteinExistence type="predicted"/>
<sequence>MEGSGDPPDPPDETVDDKMDLTYSEGASHGKCNSNGPLEASRVRIYPESAKGPYTVFFRKIDRPLNLLLISTELNQKFKTVKEIKQVELRKIRVTMSDRNEANKVVVLPRFKGLYRVYIPSAEVEIDGVVYDEVISPEEVVKIGKGKFTNPQLPMISVLESERLAMREEIASNEISFKPSNAMRVTFAGTALPEYLCKNGALLKVRLYSPKIMLCRKCGRLGHTSKYCTLKPGCGQCGGNHDVAACEEASTSIQKCLLCMEPHGSMMNCRNY</sequence>
<dbReference type="InterPro" id="IPR001878">
    <property type="entry name" value="Znf_CCHC"/>
</dbReference>